<dbReference type="EMBL" id="LQOD01000011">
    <property type="protein sequence ID" value="KXT96230.1"/>
    <property type="molecule type" value="Genomic_DNA"/>
</dbReference>
<sequence length="48" mass="5548">MDFIYPLLVVNNNVNTRKSFILQLSLIFQIPARTDLTGKKRNRSLLKG</sequence>
<evidence type="ECO:0000313" key="2">
    <source>
        <dbReference type="Proteomes" id="UP000070458"/>
    </source>
</evidence>
<dbReference type="PATRIC" id="fig|28037.233.peg.81"/>
<dbReference type="Proteomes" id="UP000070458">
    <property type="component" value="Unassembled WGS sequence"/>
</dbReference>
<dbReference type="AlphaFoldDB" id="A0A139Q1E1"/>
<proteinExistence type="predicted"/>
<reference evidence="1 2" key="1">
    <citation type="submission" date="2016-01" db="EMBL/GenBank/DDBJ databases">
        <title>Highly variable Streptococcus oralis are common among viridans streptococci isolated from primates.</title>
        <authorList>
            <person name="Denapaite D."/>
            <person name="Rieger M."/>
            <person name="Koendgen S."/>
            <person name="Brueckner R."/>
            <person name="Ochigava I."/>
            <person name="Kappeler P."/>
            <person name="Maetz-Rensing K."/>
            <person name="Leendertz F."/>
            <person name="Hakenbeck R."/>
        </authorList>
    </citation>
    <scope>NUCLEOTIDE SEQUENCE [LARGE SCALE GENOMIC DNA]</scope>
    <source>
        <strain evidence="1 2">DD26</strain>
    </source>
</reference>
<organism evidence="1 2">
    <name type="scientific">Streptococcus mitis</name>
    <dbReference type="NCBI Taxonomy" id="28037"/>
    <lineage>
        <taxon>Bacteria</taxon>
        <taxon>Bacillati</taxon>
        <taxon>Bacillota</taxon>
        <taxon>Bacilli</taxon>
        <taxon>Lactobacillales</taxon>
        <taxon>Streptococcaceae</taxon>
        <taxon>Streptococcus</taxon>
        <taxon>Streptococcus mitis group</taxon>
    </lineage>
</organism>
<comment type="caution">
    <text evidence="1">The sequence shown here is derived from an EMBL/GenBank/DDBJ whole genome shotgun (WGS) entry which is preliminary data.</text>
</comment>
<gene>
    <name evidence="1" type="ORF">SMIDD26_00072</name>
</gene>
<accession>A0A139Q1E1</accession>
<name>A0A139Q1E1_STRMT</name>
<evidence type="ECO:0000313" key="1">
    <source>
        <dbReference type="EMBL" id="KXT96230.1"/>
    </source>
</evidence>
<protein>
    <submittedName>
        <fullName evidence="1">DNA alkylation repair enzyme</fullName>
    </submittedName>
</protein>